<dbReference type="OrthoDB" id="2802215at2759"/>
<dbReference type="InterPro" id="IPR057670">
    <property type="entry name" value="SH3_retrovirus"/>
</dbReference>
<evidence type="ECO:0000256" key="1">
    <source>
        <dbReference type="SAM" id="MobiDB-lite"/>
    </source>
</evidence>
<name>A0A9Q3Q8R1_9BASI</name>
<sequence>MEQQPAYPHKTQYIWFPSHNIQTQKKCSWKLDQRGQEGIMFGYENENTAYQILQLHNRKIIITRHVKFNKKIFPEISNNTSHEEKWKGITEEQSEIATSSITKNNHTIET</sequence>
<dbReference type="AlphaFoldDB" id="A0A9Q3Q8R1"/>
<evidence type="ECO:0000313" key="4">
    <source>
        <dbReference type="Proteomes" id="UP000765509"/>
    </source>
</evidence>
<proteinExistence type="predicted"/>
<evidence type="ECO:0000259" key="2">
    <source>
        <dbReference type="Pfam" id="PF25597"/>
    </source>
</evidence>
<comment type="caution">
    <text evidence="3">The sequence shown here is derived from an EMBL/GenBank/DDBJ whole genome shotgun (WGS) entry which is preliminary data.</text>
</comment>
<reference evidence="3" key="1">
    <citation type="submission" date="2021-03" db="EMBL/GenBank/DDBJ databases">
        <title>Draft genome sequence of rust myrtle Austropuccinia psidii MF-1, a brazilian biotype.</title>
        <authorList>
            <person name="Quecine M.C."/>
            <person name="Pachon D.M.R."/>
            <person name="Bonatelli M.L."/>
            <person name="Correr F.H."/>
            <person name="Franceschini L.M."/>
            <person name="Leite T.F."/>
            <person name="Margarido G.R.A."/>
            <person name="Almeida C.A."/>
            <person name="Ferrarezi J.A."/>
            <person name="Labate C.A."/>
        </authorList>
    </citation>
    <scope>NUCLEOTIDE SEQUENCE</scope>
    <source>
        <strain evidence="3">MF-1</strain>
    </source>
</reference>
<evidence type="ECO:0000313" key="3">
    <source>
        <dbReference type="EMBL" id="MBW0586987.1"/>
    </source>
</evidence>
<dbReference type="Proteomes" id="UP000765509">
    <property type="component" value="Unassembled WGS sequence"/>
</dbReference>
<organism evidence="3 4">
    <name type="scientific">Austropuccinia psidii MF-1</name>
    <dbReference type="NCBI Taxonomy" id="1389203"/>
    <lineage>
        <taxon>Eukaryota</taxon>
        <taxon>Fungi</taxon>
        <taxon>Dikarya</taxon>
        <taxon>Basidiomycota</taxon>
        <taxon>Pucciniomycotina</taxon>
        <taxon>Pucciniomycetes</taxon>
        <taxon>Pucciniales</taxon>
        <taxon>Sphaerophragmiaceae</taxon>
        <taxon>Austropuccinia</taxon>
    </lineage>
</organism>
<dbReference type="Pfam" id="PF25597">
    <property type="entry name" value="SH3_retrovirus"/>
    <property type="match status" value="1"/>
</dbReference>
<accession>A0A9Q3Q8R1</accession>
<feature type="region of interest" description="Disordered" evidence="1">
    <location>
        <begin position="90"/>
        <end position="110"/>
    </location>
</feature>
<feature type="domain" description="Retroviral polymerase SH3-like" evidence="2">
    <location>
        <begin position="25"/>
        <end position="79"/>
    </location>
</feature>
<keyword evidence="4" id="KW-1185">Reference proteome</keyword>
<protein>
    <recommendedName>
        <fullName evidence="2">Retroviral polymerase SH3-like domain-containing protein</fullName>
    </recommendedName>
</protein>
<dbReference type="EMBL" id="AVOT02125570">
    <property type="protein sequence ID" value="MBW0586987.1"/>
    <property type="molecule type" value="Genomic_DNA"/>
</dbReference>
<feature type="compositionally biased region" description="Polar residues" evidence="1">
    <location>
        <begin position="95"/>
        <end position="110"/>
    </location>
</feature>
<gene>
    <name evidence="3" type="ORF">O181_126702</name>
</gene>